<dbReference type="UniPathway" id="UPA00251">
    <property type="reaction ID" value="UER00316"/>
</dbReference>
<dbReference type="AlphaFoldDB" id="A0A017RX18"/>
<comment type="subunit">
    <text evidence="8">Homodimer.</text>
</comment>
<evidence type="ECO:0000256" key="7">
    <source>
        <dbReference type="ARBA" id="ARBA00047464"/>
    </source>
</evidence>
<dbReference type="InterPro" id="IPR036343">
    <property type="entry name" value="GluRdtase_N_sf"/>
</dbReference>
<organism evidence="17 18">
    <name type="scientific">Fervidicella metallireducens AeB</name>
    <dbReference type="NCBI Taxonomy" id="1403537"/>
    <lineage>
        <taxon>Bacteria</taxon>
        <taxon>Bacillati</taxon>
        <taxon>Bacillota</taxon>
        <taxon>Clostridia</taxon>
        <taxon>Eubacteriales</taxon>
        <taxon>Clostridiaceae</taxon>
        <taxon>Fervidicella</taxon>
    </lineage>
</organism>
<dbReference type="InterPro" id="IPR036291">
    <property type="entry name" value="NAD(P)-bd_dom_sf"/>
</dbReference>
<keyword evidence="6 8" id="KW-0627">Porphyrin biosynthesis</keyword>
<feature type="domain" description="Tetrapyrrole biosynthesis glutamyl-tRNA reductase dimerisation" evidence="14">
    <location>
        <begin position="301"/>
        <end position="394"/>
    </location>
</feature>
<evidence type="ECO:0000256" key="5">
    <source>
        <dbReference type="ARBA" id="ARBA00023002"/>
    </source>
</evidence>
<gene>
    <name evidence="8" type="primary">hemA</name>
    <name evidence="17" type="ORF">Q428_03865</name>
</gene>
<evidence type="ECO:0000256" key="8">
    <source>
        <dbReference type="HAMAP-Rule" id="MF_00087"/>
    </source>
</evidence>
<evidence type="ECO:0000259" key="16">
    <source>
        <dbReference type="Pfam" id="PF05201"/>
    </source>
</evidence>
<evidence type="ECO:0000256" key="4">
    <source>
        <dbReference type="ARBA" id="ARBA00022857"/>
    </source>
</evidence>
<sequence length="398" mass="46577">MIQLIGIKHNVDVETREKLSIITSRVEEALKNIIKECDEAVVLSTCNRTEIYFSSDEYDEQKIYKIFRALGWDVSLIDYIFHIKGIKVAKHLMEVICGYHSRIVGEDQILGQIKNAYDISKKNKAVKNELQRLFQMALTCGKEFRVKSELYKFPVSSSSIVVRQARKRNVKRFMILGFGEVGQLTTKYILDGDFDILYIAVRNKDKVLLNNEKVRVIDFSERIDVYRDVECIISCTSSPHYVIKAEELPDKELIIFDLAVPRDVEECVGCLENIELYGIDRVSMLHDESHLKRKELMKENKHIVEEHIKKYENWLKIREISCNIKNIRESGESVYKDRLKTFKNKYDSKNHKVLAETMLKSTSNYFINRAIEVLKEEHLEGRGEECLKILNKIFMMEQ</sequence>
<feature type="active site" description="Nucleophile" evidence="8 9">
    <location>
        <position position="46"/>
    </location>
</feature>
<dbReference type="InterPro" id="IPR006151">
    <property type="entry name" value="Shikm_DH/Glu-tRNA_Rdtase"/>
</dbReference>
<feature type="binding site" evidence="8 10">
    <location>
        <begin position="45"/>
        <end position="48"/>
    </location>
    <ligand>
        <name>substrate</name>
    </ligand>
</feature>
<dbReference type="InterPro" id="IPR036453">
    <property type="entry name" value="GluRdtase_dimer_dom_sf"/>
</dbReference>
<proteinExistence type="inferred from homology"/>
<comment type="caution">
    <text evidence="17">The sequence shown here is derived from an EMBL/GenBank/DDBJ whole genome shotgun (WGS) entry which is preliminary data.</text>
</comment>
<dbReference type="InterPro" id="IPR015895">
    <property type="entry name" value="4pyrrol_synth_GluRdtase_N"/>
</dbReference>
<evidence type="ECO:0000256" key="6">
    <source>
        <dbReference type="ARBA" id="ARBA00023244"/>
    </source>
</evidence>
<accession>A0A017RX18</accession>
<reference evidence="17 18" key="1">
    <citation type="journal article" date="2014" name="Genome Announc.">
        <title>Draft Genome Sequence of Fervidicella metallireducens Strain AeBT, an Iron-Reducing Thermoanaerobe from the Great Artesian Basin.</title>
        <authorList>
            <person name="Patel B.K."/>
        </authorList>
    </citation>
    <scope>NUCLEOTIDE SEQUENCE [LARGE SCALE GENOMIC DNA]</scope>
    <source>
        <strain evidence="17 18">AeB</strain>
    </source>
</reference>
<dbReference type="SUPFAM" id="SSF51735">
    <property type="entry name" value="NAD(P)-binding Rossmann-fold domains"/>
    <property type="match status" value="1"/>
</dbReference>
<feature type="domain" description="Glutamyl-tRNA reductase N-terminal" evidence="16">
    <location>
        <begin position="5"/>
        <end position="145"/>
    </location>
</feature>
<evidence type="ECO:0000256" key="3">
    <source>
        <dbReference type="ARBA" id="ARBA00012970"/>
    </source>
</evidence>
<evidence type="ECO:0000256" key="1">
    <source>
        <dbReference type="ARBA" id="ARBA00005059"/>
    </source>
</evidence>
<feature type="binding site" evidence="8 10">
    <location>
        <position position="112"/>
    </location>
    <ligand>
        <name>substrate</name>
    </ligand>
</feature>
<comment type="pathway">
    <text evidence="1 8 13">Porphyrin-containing compound metabolism; protoporphyrin-IX biosynthesis; 5-aminolevulinate from L-glutamyl-tRNA(Glu): step 1/2.</text>
</comment>
<dbReference type="OrthoDB" id="110209at2"/>
<comment type="similarity">
    <text evidence="2 8 13">Belongs to the glutamyl-tRNA reductase family.</text>
</comment>
<comment type="catalytic activity">
    <reaction evidence="7 8 13">
        <text>(S)-4-amino-5-oxopentanoate + tRNA(Glu) + NADP(+) = L-glutamyl-tRNA(Glu) + NADPH + H(+)</text>
        <dbReference type="Rhea" id="RHEA:12344"/>
        <dbReference type="Rhea" id="RHEA-COMP:9663"/>
        <dbReference type="Rhea" id="RHEA-COMP:9680"/>
        <dbReference type="ChEBI" id="CHEBI:15378"/>
        <dbReference type="ChEBI" id="CHEBI:57501"/>
        <dbReference type="ChEBI" id="CHEBI:57783"/>
        <dbReference type="ChEBI" id="CHEBI:58349"/>
        <dbReference type="ChEBI" id="CHEBI:78442"/>
        <dbReference type="ChEBI" id="CHEBI:78520"/>
        <dbReference type="EC" id="1.2.1.70"/>
    </reaction>
</comment>
<dbReference type="GO" id="GO:0019353">
    <property type="term" value="P:protoporphyrinogen IX biosynthetic process from glutamate"/>
    <property type="evidence" value="ECO:0007669"/>
    <property type="project" value="TreeGrafter"/>
</dbReference>
<name>A0A017RX18_9CLOT</name>
<dbReference type="GO" id="GO:0050661">
    <property type="term" value="F:NADP binding"/>
    <property type="evidence" value="ECO:0007669"/>
    <property type="project" value="InterPro"/>
</dbReference>
<dbReference type="Gene3D" id="3.40.50.720">
    <property type="entry name" value="NAD(P)-binding Rossmann-like Domain"/>
    <property type="match status" value="1"/>
</dbReference>
<evidence type="ECO:0000256" key="12">
    <source>
        <dbReference type="PIRSR" id="PIRSR000445-4"/>
    </source>
</evidence>
<feature type="domain" description="Quinate/shikimate 5-dehydrogenase/glutamyl-tRNA reductase" evidence="15">
    <location>
        <begin position="166"/>
        <end position="282"/>
    </location>
</feature>
<evidence type="ECO:0000256" key="13">
    <source>
        <dbReference type="RuleBase" id="RU000584"/>
    </source>
</evidence>
<dbReference type="Gene3D" id="3.30.460.30">
    <property type="entry name" value="Glutamyl-tRNA reductase, N-terminal domain"/>
    <property type="match status" value="1"/>
</dbReference>
<evidence type="ECO:0000256" key="11">
    <source>
        <dbReference type="PIRSR" id="PIRSR000445-3"/>
    </source>
</evidence>
<comment type="function">
    <text evidence="8">Catalyzes the NADPH-dependent reduction of glutamyl-tRNA(Glu) to glutamate 1-semialdehyde (GSA).</text>
</comment>
<dbReference type="Pfam" id="PF01488">
    <property type="entry name" value="Shikimate_DH"/>
    <property type="match status" value="1"/>
</dbReference>
<dbReference type="EMBL" id="AZQP01000007">
    <property type="protein sequence ID" value="EYE89232.1"/>
    <property type="molecule type" value="Genomic_DNA"/>
</dbReference>
<keyword evidence="5 8" id="KW-0560">Oxidoreductase</keyword>
<evidence type="ECO:0000256" key="9">
    <source>
        <dbReference type="PIRSR" id="PIRSR000445-1"/>
    </source>
</evidence>
<dbReference type="SUPFAM" id="SSF69742">
    <property type="entry name" value="Glutamyl tRNA-reductase catalytic, N-terminal domain"/>
    <property type="match status" value="1"/>
</dbReference>
<dbReference type="GO" id="GO:0008883">
    <property type="term" value="F:glutamyl-tRNA reductase activity"/>
    <property type="evidence" value="ECO:0007669"/>
    <property type="project" value="UniProtKB-UniRule"/>
</dbReference>
<comment type="domain">
    <text evidence="8">Possesses an unusual extended V-shaped dimeric structure with each monomer consisting of three distinct domains arranged along a curved 'spinal' alpha-helix. The N-terminal catalytic domain specifically recognizes the glutamate moiety of the substrate. The second domain is the NADPH-binding domain, and the third C-terminal domain is responsible for dimerization.</text>
</comment>
<dbReference type="PIRSF" id="PIRSF000445">
    <property type="entry name" value="4pyrrol_synth_GluRdtase"/>
    <property type="match status" value="1"/>
</dbReference>
<dbReference type="InterPro" id="IPR015896">
    <property type="entry name" value="4pyrrol_synth_GluRdtase_dimer"/>
</dbReference>
<dbReference type="PANTHER" id="PTHR43013">
    <property type="entry name" value="GLUTAMYL-TRNA REDUCTASE"/>
    <property type="match status" value="1"/>
</dbReference>
<dbReference type="RefSeq" id="WP_035378304.1">
    <property type="nucleotide sequence ID" value="NZ_AZQP01000007.1"/>
</dbReference>
<dbReference type="SUPFAM" id="SSF69075">
    <property type="entry name" value="Glutamyl tRNA-reductase dimerization domain"/>
    <property type="match status" value="1"/>
</dbReference>
<feature type="binding site" evidence="8 10">
    <location>
        <begin position="106"/>
        <end position="108"/>
    </location>
    <ligand>
        <name>substrate</name>
    </ligand>
</feature>
<evidence type="ECO:0000259" key="15">
    <source>
        <dbReference type="Pfam" id="PF01488"/>
    </source>
</evidence>
<dbReference type="Pfam" id="PF05201">
    <property type="entry name" value="GlutR_N"/>
    <property type="match status" value="1"/>
</dbReference>
<evidence type="ECO:0000259" key="14">
    <source>
        <dbReference type="Pfam" id="PF00745"/>
    </source>
</evidence>
<keyword evidence="4 8" id="KW-0521">NADP</keyword>
<evidence type="ECO:0000256" key="10">
    <source>
        <dbReference type="PIRSR" id="PIRSR000445-2"/>
    </source>
</evidence>
<dbReference type="Proteomes" id="UP000019681">
    <property type="component" value="Unassembled WGS sequence"/>
</dbReference>
<comment type="miscellaneous">
    <text evidence="8">During catalysis, the active site Cys acts as a nucleophile attacking the alpha-carbonyl group of tRNA-bound glutamate with the formation of a thioester intermediate between enzyme and glutamate, and the concomitant release of tRNA(Glu). The thioester intermediate is finally reduced by direct hydride transfer from NADPH, to form the product GSA.</text>
</comment>
<dbReference type="EC" id="1.2.1.70" evidence="3 8"/>
<dbReference type="HAMAP" id="MF_00087">
    <property type="entry name" value="Glu_tRNA_reductase"/>
    <property type="match status" value="1"/>
</dbReference>
<dbReference type="FunFam" id="3.30.460.30:FF:000001">
    <property type="entry name" value="Glutamyl-tRNA reductase"/>
    <property type="match status" value="1"/>
</dbReference>
<evidence type="ECO:0000313" key="18">
    <source>
        <dbReference type="Proteomes" id="UP000019681"/>
    </source>
</evidence>
<feature type="binding site" evidence="8 11">
    <location>
        <begin position="177"/>
        <end position="182"/>
    </location>
    <ligand>
        <name>NADP(+)</name>
        <dbReference type="ChEBI" id="CHEBI:58349"/>
    </ligand>
</feature>
<feature type="site" description="Important for activity" evidence="8 12">
    <location>
        <position position="91"/>
    </location>
</feature>
<feature type="binding site" evidence="8 10">
    <location>
        <position position="101"/>
    </location>
    <ligand>
        <name>substrate</name>
    </ligand>
</feature>
<dbReference type="Pfam" id="PF00745">
    <property type="entry name" value="GlutR_dimer"/>
    <property type="match status" value="1"/>
</dbReference>
<protein>
    <recommendedName>
        <fullName evidence="3 8">Glutamyl-tRNA reductase</fullName>
        <shortName evidence="8">GluTR</shortName>
        <ecNumber evidence="3 8">1.2.1.70</ecNumber>
    </recommendedName>
</protein>
<evidence type="ECO:0000256" key="2">
    <source>
        <dbReference type="ARBA" id="ARBA00005916"/>
    </source>
</evidence>
<keyword evidence="18" id="KW-1185">Reference proteome</keyword>
<evidence type="ECO:0000313" key="17">
    <source>
        <dbReference type="EMBL" id="EYE89232.1"/>
    </source>
</evidence>
<dbReference type="PANTHER" id="PTHR43013:SF1">
    <property type="entry name" value="GLUTAMYL-TRNA REDUCTASE"/>
    <property type="match status" value="1"/>
</dbReference>
<dbReference type="NCBIfam" id="TIGR01035">
    <property type="entry name" value="hemA"/>
    <property type="match status" value="1"/>
</dbReference>
<dbReference type="InterPro" id="IPR000343">
    <property type="entry name" value="4pyrrol_synth_GluRdtase"/>
</dbReference>
<dbReference type="STRING" id="1403537.Q428_03865"/>